<proteinExistence type="predicted"/>
<evidence type="ECO:0000313" key="2">
    <source>
        <dbReference type="Proteomes" id="UP001287282"/>
    </source>
</evidence>
<reference evidence="1 2" key="1">
    <citation type="submission" date="2023-10" db="EMBL/GenBank/DDBJ databases">
        <title>Screening of Alkalihalobacillus lindianensis BZ-TG-R113 and Its Alleviation of Salt Stress on Rapeseed Growth.</title>
        <authorList>
            <person name="Zhao B."/>
            <person name="Guo T."/>
        </authorList>
    </citation>
    <scope>NUCLEOTIDE SEQUENCE [LARGE SCALE GENOMIC DNA]</scope>
    <source>
        <strain evidence="1 2">BZ-TG-R113</strain>
    </source>
</reference>
<dbReference type="RefSeq" id="WP_317120547.1">
    <property type="nucleotide sequence ID" value="NZ_JAWJBA010000001.1"/>
</dbReference>
<dbReference type="Gene3D" id="2.130.10.10">
    <property type="entry name" value="YVTN repeat-like/Quinoprotein amine dehydrogenase"/>
    <property type="match status" value="2"/>
</dbReference>
<evidence type="ECO:0000313" key="1">
    <source>
        <dbReference type="EMBL" id="MDV2683228.1"/>
    </source>
</evidence>
<keyword evidence="2" id="KW-1185">Reference proteome</keyword>
<evidence type="ECO:0008006" key="3">
    <source>
        <dbReference type="Google" id="ProtNLM"/>
    </source>
</evidence>
<dbReference type="PANTHER" id="PTHR47197">
    <property type="entry name" value="PROTEIN NIRF"/>
    <property type="match status" value="1"/>
</dbReference>
<gene>
    <name evidence="1" type="ORF">RYX56_02460</name>
</gene>
<dbReference type="Proteomes" id="UP001287282">
    <property type="component" value="Unassembled WGS sequence"/>
</dbReference>
<dbReference type="EMBL" id="JAWJBA010000001">
    <property type="protein sequence ID" value="MDV2683228.1"/>
    <property type="molecule type" value="Genomic_DNA"/>
</dbReference>
<dbReference type="PANTHER" id="PTHR47197:SF3">
    <property type="entry name" value="DIHYDRO-HEME D1 DEHYDROGENASE"/>
    <property type="match status" value="1"/>
</dbReference>
<accession>A0ABU3X5Q4</accession>
<sequence length="323" mass="35582">MSTFFKRLFVFATLCVLSGCNPSTFDGISEDHSLVIVSNAFDSSISFIDGKTHSTLTTWDTPHPVTGTLLVDHDRLLTYSTTSSMLYVYELSSGTQLETWEVNSGIDDAIIIGDTIYLTQRDQNIITTFSTNGERLREIAVGNSPQHLYSSGDELYVLNYEEATISVIDLETLTLSRTLPSIDRATDMILIDETLAWVGGHGRGTDITNYVEVIAIDEEESMNQIYAPTMPVAFLPHTDEVLVLSHGSNQLRLINPHTNEVSYTTDTVANPFSMAATDSYLFVAGYDSNTVEIFDLDTVSSLTTLTVGEGPIHLTIREEASHP</sequence>
<protein>
    <recommendedName>
        <fullName evidence="3">YVTN family beta-propeller protein</fullName>
    </recommendedName>
</protein>
<dbReference type="SUPFAM" id="SSF51004">
    <property type="entry name" value="C-terminal (heme d1) domain of cytochrome cd1-nitrite reductase"/>
    <property type="match status" value="1"/>
</dbReference>
<dbReference type="InterPro" id="IPR051200">
    <property type="entry name" value="Host-pathogen_enzymatic-act"/>
</dbReference>
<name>A0ABU3X5Q4_9BACI</name>
<organism evidence="1 2">
    <name type="scientific">Alkalihalophilus lindianensis</name>
    <dbReference type="NCBI Taxonomy" id="1630542"/>
    <lineage>
        <taxon>Bacteria</taxon>
        <taxon>Bacillati</taxon>
        <taxon>Bacillota</taxon>
        <taxon>Bacilli</taxon>
        <taxon>Bacillales</taxon>
        <taxon>Bacillaceae</taxon>
        <taxon>Alkalihalophilus</taxon>
    </lineage>
</organism>
<comment type="caution">
    <text evidence="1">The sequence shown here is derived from an EMBL/GenBank/DDBJ whole genome shotgun (WGS) entry which is preliminary data.</text>
</comment>
<dbReference type="InterPro" id="IPR015943">
    <property type="entry name" value="WD40/YVTN_repeat-like_dom_sf"/>
</dbReference>
<dbReference type="PROSITE" id="PS51257">
    <property type="entry name" value="PROKAR_LIPOPROTEIN"/>
    <property type="match status" value="1"/>
</dbReference>
<dbReference type="InterPro" id="IPR011048">
    <property type="entry name" value="Haem_d1_sf"/>
</dbReference>